<proteinExistence type="inferred from homology"/>
<evidence type="ECO:0000256" key="11">
    <source>
        <dbReference type="ARBA" id="ARBA00029766"/>
    </source>
</evidence>
<evidence type="ECO:0000256" key="10">
    <source>
        <dbReference type="ARBA" id="ARBA00029409"/>
    </source>
</evidence>
<evidence type="ECO:0000256" key="6">
    <source>
        <dbReference type="ARBA" id="ARBA00022741"/>
    </source>
</evidence>
<reference evidence="15" key="1">
    <citation type="submission" date="2008-08" db="EMBL/GenBank/DDBJ databases">
        <title>The complete genome sequence of Coprothermobacter proteolyticus strain ATCC 5245 / DSM 5265 / BT.</title>
        <authorList>
            <person name="Dodson R.J."/>
            <person name="Durkin A.S."/>
            <person name="Wu M."/>
            <person name="Eisen J."/>
            <person name="Sutton G."/>
        </authorList>
    </citation>
    <scope>NUCLEOTIDE SEQUENCE [LARGE SCALE GENOMIC DNA]</scope>
    <source>
        <strain evidence="15">ATCC 35245 / DSM 5265 / OCM 4 / BT</strain>
    </source>
</reference>
<dbReference type="eggNOG" id="COG0285">
    <property type="taxonomic scope" value="Bacteria"/>
</dbReference>
<evidence type="ECO:0000256" key="3">
    <source>
        <dbReference type="ARBA" id="ARBA00013253"/>
    </source>
</evidence>
<dbReference type="Gene3D" id="3.40.1190.10">
    <property type="entry name" value="Mur-like, catalytic domain"/>
    <property type="match status" value="1"/>
</dbReference>
<keyword evidence="15" id="KW-1185">Reference proteome</keyword>
<dbReference type="GO" id="GO:0046654">
    <property type="term" value="P:tetrahydrofolate biosynthetic process"/>
    <property type="evidence" value="ECO:0007669"/>
    <property type="project" value="UniProtKB-UniPathway"/>
</dbReference>
<accession>B5Y9U1</accession>
<dbReference type="EMBL" id="CP001145">
    <property type="protein sequence ID" value="ACI17216.1"/>
    <property type="molecule type" value="Genomic_DNA"/>
</dbReference>
<evidence type="ECO:0000256" key="12">
    <source>
        <dbReference type="ARBA" id="ARBA00033413"/>
    </source>
</evidence>
<dbReference type="AlphaFoldDB" id="B5Y9U1"/>
<organism evidence="14 15">
    <name type="scientific">Coprothermobacter proteolyticus (strain ATCC 35245 / DSM 5265 / OCM 4 / BT)</name>
    <dbReference type="NCBI Taxonomy" id="309798"/>
    <lineage>
        <taxon>Bacteria</taxon>
        <taxon>Pseudomonadati</taxon>
        <taxon>Coprothermobacterota</taxon>
        <taxon>Coprothermobacteria</taxon>
        <taxon>Coprothermobacterales</taxon>
        <taxon>Coprothermobacteraceae</taxon>
        <taxon>Coprothermobacter</taxon>
    </lineage>
</organism>
<evidence type="ECO:0000256" key="8">
    <source>
        <dbReference type="ARBA" id="ARBA00022840"/>
    </source>
</evidence>
<evidence type="ECO:0000256" key="7">
    <source>
        <dbReference type="ARBA" id="ARBA00022777"/>
    </source>
</evidence>
<evidence type="ECO:0000259" key="13">
    <source>
        <dbReference type="PROSITE" id="PS00794"/>
    </source>
</evidence>
<dbReference type="Pfam" id="PF01288">
    <property type="entry name" value="HPPK"/>
    <property type="match status" value="1"/>
</dbReference>
<dbReference type="InterPro" id="IPR013221">
    <property type="entry name" value="Mur_ligase_cen"/>
</dbReference>
<comment type="function">
    <text evidence="10">Catalyzes the transfer of pyrophosphate from adenosine triphosphate (ATP) to 6-hydroxymethyl-7,8-dihydropterin, an enzymatic step in folate biosynthesis pathway.</text>
</comment>
<sequence>MATVYVSFGSNLGDRASHIRNAIDLTSEFISWQFITPMVETAPYGKVDQPTFLNAVGKGDTGLTPEELLRALLDVEKKLGRTREIRWGPRIIDLDILTYDNLVLHSEVLTVPHPDLHNRDFLLKLLCQFFPEWSHPVLKKNACELLDDLTTRMPTSFKNENLRRVLGALGNPHEKVKTIYVTGSSGKGSVAAMVAALFNNNVGLFLSPFVCTSAEMVMIDGKQADLSSFKQQVLSVAKDLNVELTPFEVLTGAAYLAFEKAKKEWAVVETGIESQHDATNVKKHDISVVTALGMDHFDLFPDYDFYLRELLNSLSGPVISLEPLPGVDADVVVQAKYGIEDSQITLDGTQAYVTGMGTVRTRMLGLHQIWNALLAGEAYRAATGKEPEFSLLSDVVLPARIQVVRKDPLLIVDGGHNAPAFKSLVETINDLGVNPMRIILGLVKGKDHEVALSYLKRLGGQIFYYPPFSDRALTELPGIPTLPNLYEALEEPTPTLVAGSFYLAGPVLRYFNACHLG</sequence>
<dbReference type="InterPro" id="IPR036565">
    <property type="entry name" value="Mur-like_cat_sf"/>
</dbReference>
<comment type="similarity">
    <text evidence="2">Belongs to the HPPK family.</text>
</comment>
<name>B5Y9U1_COPPD</name>
<dbReference type="SUPFAM" id="SSF53623">
    <property type="entry name" value="MurD-like peptide ligases, catalytic domain"/>
    <property type="match status" value="1"/>
</dbReference>
<dbReference type="GO" id="GO:0005524">
    <property type="term" value="F:ATP binding"/>
    <property type="evidence" value="ECO:0007669"/>
    <property type="project" value="UniProtKB-KW"/>
</dbReference>
<dbReference type="PROSITE" id="PS00794">
    <property type="entry name" value="HPPK"/>
    <property type="match status" value="1"/>
</dbReference>
<dbReference type="Gene3D" id="3.30.70.560">
    <property type="entry name" value="7,8-Dihydro-6-hydroxymethylpterin-pyrophosphokinase HPPK"/>
    <property type="match status" value="1"/>
</dbReference>
<keyword evidence="5 14" id="KW-0808">Transferase</keyword>
<dbReference type="eggNOG" id="COG0801">
    <property type="taxonomic scope" value="Bacteria"/>
</dbReference>
<dbReference type="GO" id="GO:0016881">
    <property type="term" value="F:acid-amino acid ligase activity"/>
    <property type="evidence" value="ECO:0007669"/>
    <property type="project" value="InterPro"/>
</dbReference>
<dbReference type="Proteomes" id="UP000001732">
    <property type="component" value="Chromosome"/>
</dbReference>
<keyword evidence="6" id="KW-0547">Nucleotide-binding</keyword>
<dbReference type="UniPathway" id="UPA00077">
    <property type="reaction ID" value="UER00155"/>
</dbReference>
<dbReference type="GO" id="GO:0046656">
    <property type="term" value="P:folic acid biosynthetic process"/>
    <property type="evidence" value="ECO:0007669"/>
    <property type="project" value="UniProtKB-KW"/>
</dbReference>
<dbReference type="SUPFAM" id="SSF53244">
    <property type="entry name" value="MurD-like peptide ligases, peptide-binding domain"/>
    <property type="match status" value="1"/>
</dbReference>
<dbReference type="PANTHER" id="PTHR43071:SF1">
    <property type="entry name" value="2-AMINO-4-HYDROXY-6-HYDROXYMETHYLDIHYDROPTERIDINE PYROPHOSPHOKINASE"/>
    <property type="match status" value="1"/>
</dbReference>
<feature type="domain" description="7,8-dihydro-6-hydroxymethylpterin-pyrophosphokinase" evidence="13">
    <location>
        <begin position="86"/>
        <end position="97"/>
    </location>
</feature>
<dbReference type="SUPFAM" id="SSF55083">
    <property type="entry name" value="6-hydroxymethyl-7,8-dihydropterin pyrophosphokinase, HPPK"/>
    <property type="match status" value="1"/>
</dbReference>
<dbReference type="InterPro" id="IPR036615">
    <property type="entry name" value="Mur_ligase_C_dom_sf"/>
</dbReference>
<dbReference type="Pfam" id="PF08245">
    <property type="entry name" value="Mur_ligase_M"/>
    <property type="match status" value="1"/>
</dbReference>
<dbReference type="GO" id="GO:0003848">
    <property type="term" value="F:2-amino-4-hydroxy-6-hydroxymethyldihydropteridine diphosphokinase activity"/>
    <property type="evidence" value="ECO:0007669"/>
    <property type="project" value="UniProtKB-EC"/>
</dbReference>
<evidence type="ECO:0000256" key="9">
    <source>
        <dbReference type="ARBA" id="ARBA00022909"/>
    </source>
</evidence>
<dbReference type="Gene3D" id="3.90.190.20">
    <property type="entry name" value="Mur ligase, C-terminal domain"/>
    <property type="match status" value="1"/>
</dbReference>
<keyword evidence="8" id="KW-0067">ATP-binding</keyword>
<dbReference type="RefSeq" id="WP_012543868.1">
    <property type="nucleotide sequence ID" value="NC_011295.1"/>
</dbReference>
<protein>
    <recommendedName>
        <fullName evidence="4">2-amino-4-hydroxy-6-hydroxymethyldihydropteridine pyrophosphokinase</fullName>
        <ecNumber evidence="3">2.7.6.3</ecNumber>
    </recommendedName>
    <alternativeName>
        <fullName evidence="11">6-hydroxymethyl-7,8-dihydropterin pyrophosphokinase</fullName>
    </alternativeName>
    <alternativeName>
        <fullName evidence="12">7,8-dihydro-6-hydroxymethylpterin-pyrophosphokinase</fullName>
    </alternativeName>
</protein>
<evidence type="ECO:0000256" key="4">
    <source>
        <dbReference type="ARBA" id="ARBA00016218"/>
    </source>
</evidence>
<dbReference type="InterPro" id="IPR000550">
    <property type="entry name" value="Hppk"/>
</dbReference>
<evidence type="ECO:0000256" key="1">
    <source>
        <dbReference type="ARBA" id="ARBA00005051"/>
    </source>
</evidence>
<dbReference type="InterPro" id="IPR035907">
    <property type="entry name" value="Hppk_sf"/>
</dbReference>
<evidence type="ECO:0000256" key="2">
    <source>
        <dbReference type="ARBA" id="ARBA00005810"/>
    </source>
</evidence>
<comment type="pathway">
    <text evidence="1">Cofactor biosynthesis; tetrahydrofolate biosynthesis; 2-amino-4-hydroxy-6-hydroxymethyl-7,8-dihydropteridine diphosphate from 7,8-dihydroneopterin triphosphate: step 4/4.</text>
</comment>
<dbReference type="CDD" id="cd00483">
    <property type="entry name" value="HPPK"/>
    <property type="match status" value="1"/>
</dbReference>
<dbReference type="KEGG" id="cpo:COPRO5265_1231"/>
<gene>
    <name evidence="14" type="ordered locus">COPRO5265_1231</name>
</gene>
<dbReference type="EC" id="2.7.6.3" evidence="3"/>
<keyword evidence="9" id="KW-0289">Folate biosynthesis</keyword>
<dbReference type="STRING" id="309798.COPRO5265_1231"/>
<evidence type="ECO:0000256" key="5">
    <source>
        <dbReference type="ARBA" id="ARBA00022679"/>
    </source>
</evidence>
<dbReference type="OrthoDB" id="9808041at2"/>
<evidence type="ECO:0000313" key="14">
    <source>
        <dbReference type="EMBL" id="ACI17216.1"/>
    </source>
</evidence>
<keyword evidence="7 14" id="KW-0418">Kinase</keyword>
<dbReference type="HOGENOM" id="CLU_015869_1_1_9"/>
<dbReference type="NCBIfam" id="TIGR01498">
    <property type="entry name" value="folK"/>
    <property type="match status" value="1"/>
</dbReference>
<evidence type="ECO:0000313" key="15">
    <source>
        <dbReference type="Proteomes" id="UP000001732"/>
    </source>
</evidence>
<dbReference type="PANTHER" id="PTHR43071">
    <property type="entry name" value="2-AMINO-4-HYDROXY-6-HYDROXYMETHYLDIHYDROPTERIDINE PYROPHOSPHOKINASE"/>
    <property type="match status" value="1"/>
</dbReference>
<reference evidence="14 15" key="2">
    <citation type="journal article" date="2014" name="Genome Announc.">
        <title>Complete Genome Sequence of Coprothermobacter proteolyticus DSM 5265.</title>
        <authorList>
            <person name="Alexiev A."/>
            <person name="Coil D.A."/>
            <person name="Badger J.H."/>
            <person name="Enticknap J."/>
            <person name="Ward N."/>
            <person name="Robb F.T."/>
            <person name="Eisen J.A."/>
        </authorList>
    </citation>
    <scope>NUCLEOTIDE SEQUENCE [LARGE SCALE GENOMIC DNA]</scope>
    <source>
        <strain evidence="15">ATCC 35245 / DSM 5265 / OCM 4 / BT</strain>
    </source>
</reference>
<dbReference type="GO" id="GO:0016301">
    <property type="term" value="F:kinase activity"/>
    <property type="evidence" value="ECO:0007669"/>
    <property type="project" value="UniProtKB-KW"/>
</dbReference>